<keyword evidence="4 11" id="KW-0831">Ubiquinone biosynthesis</keyword>
<evidence type="ECO:0000259" key="12">
    <source>
        <dbReference type="Pfam" id="PF01494"/>
    </source>
</evidence>
<dbReference type="GO" id="GO:0016712">
    <property type="term" value="F:oxidoreductase activity, acting on paired donors, with incorporation or reduction of molecular oxygen, reduced flavin or flavoprotein as one donor, and incorporation of one atom of oxygen"/>
    <property type="evidence" value="ECO:0007669"/>
    <property type="project" value="UniProtKB-UniRule"/>
</dbReference>
<keyword evidence="10 11" id="KW-0472">Membrane</keyword>
<evidence type="ECO:0000313" key="14">
    <source>
        <dbReference type="WBParaSite" id="PSU_v2.g8211.t1"/>
    </source>
</evidence>
<evidence type="ECO:0000256" key="9">
    <source>
        <dbReference type="ARBA" id="ARBA00023128"/>
    </source>
</evidence>
<comment type="cofactor">
    <cofactor evidence="1 11">
        <name>FAD</name>
        <dbReference type="ChEBI" id="CHEBI:57692"/>
    </cofactor>
</comment>
<keyword evidence="6 11" id="KW-0274">FAD</keyword>
<dbReference type="GO" id="GO:0071949">
    <property type="term" value="F:FAD binding"/>
    <property type="evidence" value="ECO:0007669"/>
    <property type="project" value="InterPro"/>
</dbReference>
<dbReference type="WBParaSite" id="PSU_v2.g8211.t1">
    <property type="protein sequence ID" value="PSU_v2.g8211.t1"/>
    <property type="gene ID" value="PSU_v2.g8211"/>
</dbReference>
<evidence type="ECO:0000256" key="6">
    <source>
        <dbReference type="ARBA" id="ARBA00022827"/>
    </source>
</evidence>
<dbReference type="PRINTS" id="PR00420">
    <property type="entry name" value="RNGMNOXGNASE"/>
</dbReference>
<dbReference type="HAMAP" id="MF_03193">
    <property type="entry name" value="COQ6_monooxygenase"/>
    <property type="match status" value="1"/>
</dbReference>
<dbReference type="EC" id="1.14.15.46" evidence="11"/>
<dbReference type="Pfam" id="PF01494">
    <property type="entry name" value="FAD_binding_3"/>
    <property type="match status" value="2"/>
</dbReference>
<keyword evidence="13" id="KW-1185">Reference proteome</keyword>
<dbReference type="InterPro" id="IPR010971">
    <property type="entry name" value="UbiH/COQ6"/>
</dbReference>
<dbReference type="PROSITE" id="PS01304">
    <property type="entry name" value="UBIH"/>
    <property type="match status" value="1"/>
</dbReference>
<organism evidence="13 14">
    <name type="scientific">Panagrolaimus superbus</name>
    <dbReference type="NCBI Taxonomy" id="310955"/>
    <lineage>
        <taxon>Eukaryota</taxon>
        <taxon>Metazoa</taxon>
        <taxon>Ecdysozoa</taxon>
        <taxon>Nematoda</taxon>
        <taxon>Chromadorea</taxon>
        <taxon>Rhabditida</taxon>
        <taxon>Tylenchina</taxon>
        <taxon>Panagrolaimomorpha</taxon>
        <taxon>Panagrolaimoidea</taxon>
        <taxon>Panagrolaimidae</taxon>
        <taxon>Panagrolaimus</taxon>
    </lineage>
</organism>
<feature type="domain" description="FAD-binding" evidence="12">
    <location>
        <begin position="41"/>
        <end position="316"/>
    </location>
</feature>
<evidence type="ECO:0000256" key="7">
    <source>
        <dbReference type="ARBA" id="ARBA00023002"/>
    </source>
</evidence>
<comment type="pathway">
    <text evidence="11">Cofactor biosynthesis; ubiquinone biosynthesis.</text>
</comment>
<evidence type="ECO:0000256" key="4">
    <source>
        <dbReference type="ARBA" id="ARBA00022688"/>
    </source>
</evidence>
<comment type="catalytic activity">
    <reaction evidence="11">
        <text>a 4-hydroxy-3-(all-trans-polyprenyl)benzoate + 2 reduced [2Fe-2S]-[ferredoxin] + O2 + 2 H(+) = a 3,4-dihydroxy-5-(all-trans-polyprenyl)benzoate + 2 oxidized [2Fe-2S]-[ferredoxin] + H2O</text>
        <dbReference type="Rhea" id="RHEA:81195"/>
        <dbReference type="Rhea" id="RHEA-COMP:9514"/>
        <dbReference type="Rhea" id="RHEA-COMP:10000"/>
        <dbReference type="Rhea" id="RHEA-COMP:10001"/>
        <dbReference type="Rhea" id="RHEA-COMP:10930"/>
        <dbReference type="ChEBI" id="CHEBI:15377"/>
        <dbReference type="ChEBI" id="CHEBI:15378"/>
        <dbReference type="ChEBI" id="CHEBI:15379"/>
        <dbReference type="ChEBI" id="CHEBI:33737"/>
        <dbReference type="ChEBI" id="CHEBI:33738"/>
        <dbReference type="ChEBI" id="CHEBI:64694"/>
        <dbReference type="ChEBI" id="CHEBI:78396"/>
        <dbReference type="EC" id="1.14.15.45"/>
    </reaction>
</comment>
<accession>A0A914Z8I1</accession>
<keyword evidence="5 11" id="KW-0999">Mitochondrion inner membrane</keyword>
<feature type="domain" description="FAD-binding" evidence="12">
    <location>
        <begin position="346"/>
        <end position="406"/>
    </location>
</feature>
<dbReference type="GO" id="GO:0031314">
    <property type="term" value="C:extrinsic component of mitochondrial inner membrane"/>
    <property type="evidence" value="ECO:0007669"/>
    <property type="project" value="UniProtKB-UniRule"/>
</dbReference>
<dbReference type="PANTHER" id="PTHR43876:SF7">
    <property type="entry name" value="UBIQUINONE BIOSYNTHESIS MONOOXYGENASE COQ6, MITOCHONDRIAL"/>
    <property type="match status" value="1"/>
</dbReference>
<comment type="subunit">
    <text evidence="11">Component of a multi-subunit COQ enzyme complex.</text>
</comment>
<keyword evidence="8 11" id="KW-0503">Monooxygenase</keyword>
<dbReference type="NCBIfam" id="TIGR01988">
    <property type="entry name" value="Ubi-OHases"/>
    <property type="match status" value="1"/>
</dbReference>
<comment type="subcellular location">
    <subcellularLocation>
        <location evidence="11">Mitochondrion inner membrane</location>
        <topology evidence="11">Peripheral membrane protein</topology>
        <orientation evidence="11">Matrix side</orientation>
    </subcellularLocation>
</comment>
<proteinExistence type="inferred from homology"/>
<dbReference type="InterPro" id="IPR002938">
    <property type="entry name" value="FAD-bd"/>
</dbReference>
<dbReference type="Gene3D" id="3.50.50.60">
    <property type="entry name" value="FAD/NAD(P)-binding domain"/>
    <property type="match status" value="2"/>
</dbReference>
<dbReference type="FunFam" id="3.50.50.60:FF:000021">
    <property type="entry name" value="Ubiquinone biosynthesis monooxygenase COQ6"/>
    <property type="match status" value="1"/>
</dbReference>
<dbReference type="EC" id="1.14.15.45" evidence="11"/>
<evidence type="ECO:0000256" key="2">
    <source>
        <dbReference type="ARBA" id="ARBA00005349"/>
    </source>
</evidence>
<keyword evidence="7 11" id="KW-0560">Oxidoreductase</keyword>
<dbReference type="PANTHER" id="PTHR43876">
    <property type="entry name" value="UBIQUINONE BIOSYNTHESIS MONOOXYGENASE COQ6, MITOCHONDRIAL"/>
    <property type="match status" value="1"/>
</dbReference>
<keyword evidence="9 11" id="KW-0496">Mitochondrion</keyword>
<name>A0A914Z8I1_9BILA</name>
<dbReference type="SUPFAM" id="SSF51905">
    <property type="entry name" value="FAD/NAD(P)-binding domain"/>
    <property type="match status" value="1"/>
</dbReference>
<dbReference type="GO" id="GO:0120538">
    <property type="term" value="F:2-methoxy-6-polyprenolphenol 4-hydroxylase activity"/>
    <property type="evidence" value="ECO:0007669"/>
    <property type="project" value="UniProtKB-EC"/>
</dbReference>
<comment type="function">
    <text evidence="11">FAD-dependent monooxygenase required for two non-consecutive steps during ubiquinone biosynthesis. Required for the C5-ring hydroxylation during ubiquinone biosynthesis by catalyzing the hydroxylation of 4-hydroxy-3-(all-trans-polyprenyl)benzoic acid to 3,4-dihydroxy-5-(all-trans-polyprenyl)benzoic acid. Also acts downstream of coq4, for the C1-hydroxylation during ubiquinone biosynthesis by catalyzing the hydroxylation of 2-methoxy-6-(all-trans-polyprenyl)phenol to 2-methoxy-6-(all-trans-polyprenyl)benzene-1,4-diol. The electrons required for the hydroxylation reaction are funneled indirectly to coq6 from NADPH via a ferredoxin/ferredoxin reductase system.</text>
</comment>
<evidence type="ECO:0000256" key="11">
    <source>
        <dbReference type="HAMAP-Rule" id="MF_03193"/>
    </source>
</evidence>
<protein>
    <recommendedName>
        <fullName evidence="11">Ubiquinone biosynthesis monooxygenase COQ6, mitochondrial</fullName>
        <ecNumber evidence="11">1.14.15.45</ecNumber>
    </recommendedName>
    <alternativeName>
        <fullName evidence="11">2-methoxy-6-polyprenolphenol 4-hydroxylase</fullName>
        <ecNumber evidence="11">1.14.15.46</ecNumber>
    </alternativeName>
</protein>
<comment type="catalytic activity">
    <reaction evidence="11">
        <text>a 2-methoxy-6-(all-trans-polyprenyl)phenol + 2 reduced [2Fe-2S]-[ferredoxin] + O2 + 2 H(+) = a 2-methoxy-6-(all-trans-polyprenyl)benzene-1,4-diol + 2 oxidized [2Fe-2S]-[ferredoxin] + H2O</text>
        <dbReference type="Rhea" id="RHEA:81183"/>
        <dbReference type="Rhea" id="RHEA-COMP:9551"/>
        <dbReference type="Rhea" id="RHEA-COMP:10000"/>
        <dbReference type="Rhea" id="RHEA-COMP:10001"/>
        <dbReference type="Rhea" id="RHEA-COMP:10858"/>
        <dbReference type="ChEBI" id="CHEBI:15377"/>
        <dbReference type="ChEBI" id="CHEBI:15378"/>
        <dbReference type="ChEBI" id="CHEBI:15379"/>
        <dbReference type="ChEBI" id="CHEBI:33737"/>
        <dbReference type="ChEBI" id="CHEBI:33738"/>
        <dbReference type="ChEBI" id="CHEBI:62731"/>
        <dbReference type="ChEBI" id="CHEBI:84166"/>
        <dbReference type="EC" id="1.14.15.46"/>
    </reaction>
</comment>
<sequence length="472" mass="52597">MLLRSCRNIILPSFTRTFSTASESITKSVATTPRPPNEFYDIIIVGGGLVGNAMAVAIGQTDSLQHHKVLLLESSIPKSLSPPPQHYSNRVFAVGPAAVKMFKQYGVWDKLEAYRVKQVTDLYVVDSCSESKIRFEQLSADREIAYIVENDAIVSALYDKISNECKNVTIQPNSFVSSCYVPPSLGDLATITFNNGKTFETTLLIGADGYKSNVRAAMGVEYNQWDYEQMGIVATLNLSQYGTNSIAWQRFTPLGPIALLPLTADLSSLVWTTSHDEARRLMNLTPDVFVDELNHYLHTETFQDSFTNQTLFYLNKMKQTFPIFGPKSLENDDKQLPIVVSLDTDNRAAFPLGFGNADRYVKSRAVLIGDAAHRVHPLAGQGVNLGWSDVRILKKVLDKASREGADLGSMTYLGEYDSKSQRKNVPVMIAIDWLNRLYRTNYNPAVFMRSIGLSAVDNLMALKDLIIYRASK</sequence>
<evidence type="ECO:0000256" key="8">
    <source>
        <dbReference type="ARBA" id="ARBA00023033"/>
    </source>
</evidence>
<dbReference type="GO" id="GO:0106364">
    <property type="term" value="F:4-hydroxy-3-all-trans-polyprenylbenzoate oxygenase activity"/>
    <property type="evidence" value="ECO:0007669"/>
    <property type="project" value="UniProtKB-EC"/>
</dbReference>
<dbReference type="InterPro" id="IPR036188">
    <property type="entry name" value="FAD/NAD-bd_sf"/>
</dbReference>
<evidence type="ECO:0000256" key="10">
    <source>
        <dbReference type="ARBA" id="ARBA00023136"/>
    </source>
</evidence>
<dbReference type="InterPro" id="IPR000689">
    <property type="entry name" value="UbQ_mOase_COQ6"/>
</dbReference>
<comment type="similarity">
    <text evidence="2 11">Belongs to the UbiH/COQ6 family.</text>
</comment>
<evidence type="ECO:0000256" key="5">
    <source>
        <dbReference type="ARBA" id="ARBA00022792"/>
    </source>
</evidence>
<dbReference type="Proteomes" id="UP000887577">
    <property type="component" value="Unplaced"/>
</dbReference>
<evidence type="ECO:0000313" key="13">
    <source>
        <dbReference type="Proteomes" id="UP000887577"/>
    </source>
</evidence>
<dbReference type="AlphaFoldDB" id="A0A914Z8I1"/>
<dbReference type="InterPro" id="IPR051205">
    <property type="entry name" value="UbiH/COQ6_monooxygenase"/>
</dbReference>
<evidence type="ECO:0000256" key="3">
    <source>
        <dbReference type="ARBA" id="ARBA00022630"/>
    </source>
</evidence>
<dbReference type="InterPro" id="IPR018168">
    <property type="entry name" value="Ubi_Hdrlase_CS"/>
</dbReference>
<evidence type="ECO:0000256" key="1">
    <source>
        <dbReference type="ARBA" id="ARBA00001974"/>
    </source>
</evidence>
<reference evidence="14" key="1">
    <citation type="submission" date="2022-11" db="UniProtKB">
        <authorList>
            <consortium name="WormBaseParasite"/>
        </authorList>
    </citation>
    <scope>IDENTIFICATION</scope>
</reference>
<keyword evidence="3 11" id="KW-0285">Flavoprotein</keyword>